<reference evidence="2" key="1">
    <citation type="submission" date="2022-06" db="EMBL/GenBank/DDBJ databases">
        <title>Aeoliella straminimaris, a novel planctomycete from sediments.</title>
        <authorList>
            <person name="Vitorino I.R."/>
            <person name="Lage O.M."/>
        </authorList>
    </citation>
    <scope>NUCLEOTIDE SEQUENCE</scope>
    <source>
        <strain evidence="2">ICT_H6.2</strain>
    </source>
</reference>
<keyword evidence="1" id="KW-0472">Membrane</keyword>
<dbReference type="AlphaFoldDB" id="A0A9X2FBI2"/>
<keyword evidence="1" id="KW-0812">Transmembrane</keyword>
<dbReference type="RefSeq" id="WP_252851400.1">
    <property type="nucleotide sequence ID" value="NZ_JAMXLR010000020.1"/>
</dbReference>
<dbReference type="Proteomes" id="UP001155241">
    <property type="component" value="Unassembled WGS sequence"/>
</dbReference>
<dbReference type="EMBL" id="JAMXLR010000020">
    <property type="protein sequence ID" value="MCO6043294.1"/>
    <property type="molecule type" value="Genomic_DNA"/>
</dbReference>
<feature type="transmembrane region" description="Helical" evidence="1">
    <location>
        <begin position="65"/>
        <end position="84"/>
    </location>
</feature>
<evidence type="ECO:0000313" key="2">
    <source>
        <dbReference type="EMBL" id="MCO6043294.1"/>
    </source>
</evidence>
<evidence type="ECO:0000256" key="1">
    <source>
        <dbReference type="SAM" id="Phobius"/>
    </source>
</evidence>
<comment type="caution">
    <text evidence="2">The sequence shown here is derived from an EMBL/GenBank/DDBJ whole genome shotgun (WGS) entry which is preliminary data.</text>
</comment>
<protein>
    <submittedName>
        <fullName evidence="2">Uncharacterized protein</fullName>
    </submittedName>
</protein>
<gene>
    <name evidence="2" type="ORF">NG895_05190</name>
</gene>
<proteinExistence type="predicted"/>
<keyword evidence="1" id="KW-1133">Transmembrane helix</keyword>
<feature type="transmembrane region" description="Helical" evidence="1">
    <location>
        <begin position="99"/>
        <end position="120"/>
    </location>
</feature>
<name>A0A9X2FBI2_9BACT</name>
<organism evidence="2 3">
    <name type="scientific">Aeoliella straminimaris</name>
    <dbReference type="NCBI Taxonomy" id="2954799"/>
    <lineage>
        <taxon>Bacteria</taxon>
        <taxon>Pseudomonadati</taxon>
        <taxon>Planctomycetota</taxon>
        <taxon>Planctomycetia</taxon>
        <taxon>Pirellulales</taxon>
        <taxon>Lacipirellulaceae</taxon>
        <taxon>Aeoliella</taxon>
    </lineage>
</organism>
<feature type="transmembrane region" description="Helical" evidence="1">
    <location>
        <begin position="35"/>
        <end position="53"/>
    </location>
</feature>
<keyword evidence="3" id="KW-1185">Reference proteome</keyword>
<feature type="transmembrane region" description="Helical" evidence="1">
    <location>
        <begin position="7"/>
        <end position="29"/>
    </location>
</feature>
<accession>A0A9X2FBI2</accession>
<sequence length="131" mass="14266">MPRSQFTLGRLMIGVTVLCATLGLMAKFPESAADAMWGVVLRLPAIAIALWAMVVSHNRGRTLKILAVGFAAGLVLMPLEIFFFEGGPPGFWQSFSFNIFHYTLPATLAMGVAAAVDSWLESKRRRPPNEG</sequence>
<evidence type="ECO:0000313" key="3">
    <source>
        <dbReference type="Proteomes" id="UP001155241"/>
    </source>
</evidence>